<evidence type="ECO:0000313" key="1">
    <source>
        <dbReference type="EMBL" id="TFK73476.1"/>
    </source>
</evidence>
<dbReference type="EMBL" id="ML208275">
    <property type="protein sequence ID" value="TFK73476.1"/>
    <property type="molecule type" value="Genomic_DNA"/>
</dbReference>
<organism evidence="1 2">
    <name type="scientific">Pluteus cervinus</name>
    <dbReference type="NCBI Taxonomy" id="181527"/>
    <lineage>
        <taxon>Eukaryota</taxon>
        <taxon>Fungi</taxon>
        <taxon>Dikarya</taxon>
        <taxon>Basidiomycota</taxon>
        <taxon>Agaricomycotina</taxon>
        <taxon>Agaricomycetes</taxon>
        <taxon>Agaricomycetidae</taxon>
        <taxon>Agaricales</taxon>
        <taxon>Pluteineae</taxon>
        <taxon>Pluteaceae</taxon>
        <taxon>Pluteus</taxon>
    </lineage>
</organism>
<name>A0ACD3B6L0_9AGAR</name>
<dbReference type="Proteomes" id="UP000308600">
    <property type="component" value="Unassembled WGS sequence"/>
</dbReference>
<protein>
    <submittedName>
        <fullName evidence="1">Uncharacterized protein</fullName>
    </submittedName>
</protein>
<evidence type="ECO:0000313" key="2">
    <source>
        <dbReference type="Proteomes" id="UP000308600"/>
    </source>
</evidence>
<accession>A0ACD3B6L0</accession>
<sequence length="312" mass="34675">MSLRSADFGDSPLAPAFMFDLAIQEYRLGLLAAYVLQIYDWLLVSDREYEFVYKAPWSTLKGAYLLCRFYPILFYPGLLWGYGLDHQYVTCVRVWQGIHALNTPMKFLPEGVMLLRAYAFSGKSRGALSVLLVLYITLLSVTIWVFCTPTPIHDQSTFEAYGGLGCFPNYAVDIIGTRLGVLLACTISMDLASFLVVLVHSYRVYQGGSLASFFVKQGLCAFGYVVITNTVAGTLYFRTGSCVGLVFTCIVPSLIACRTILSLREKALSVSPRPMASQAERSTIGYLDSHVLDGWTVDNETRVCHQTLPVGY</sequence>
<reference evidence="1 2" key="1">
    <citation type="journal article" date="2019" name="Nat. Ecol. Evol.">
        <title>Megaphylogeny resolves global patterns of mushroom evolution.</title>
        <authorList>
            <person name="Varga T."/>
            <person name="Krizsan K."/>
            <person name="Foldi C."/>
            <person name="Dima B."/>
            <person name="Sanchez-Garcia M."/>
            <person name="Sanchez-Ramirez S."/>
            <person name="Szollosi G.J."/>
            <person name="Szarkandi J.G."/>
            <person name="Papp V."/>
            <person name="Albert L."/>
            <person name="Andreopoulos W."/>
            <person name="Angelini C."/>
            <person name="Antonin V."/>
            <person name="Barry K.W."/>
            <person name="Bougher N.L."/>
            <person name="Buchanan P."/>
            <person name="Buyck B."/>
            <person name="Bense V."/>
            <person name="Catcheside P."/>
            <person name="Chovatia M."/>
            <person name="Cooper J."/>
            <person name="Damon W."/>
            <person name="Desjardin D."/>
            <person name="Finy P."/>
            <person name="Geml J."/>
            <person name="Haridas S."/>
            <person name="Hughes K."/>
            <person name="Justo A."/>
            <person name="Karasinski D."/>
            <person name="Kautmanova I."/>
            <person name="Kiss B."/>
            <person name="Kocsube S."/>
            <person name="Kotiranta H."/>
            <person name="LaButti K.M."/>
            <person name="Lechner B.E."/>
            <person name="Liimatainen K."/>
            <person name="Lipzen A."/>
            <person name="Lukacs Z."/>
            <person name="Mihaltcheva S."/>
            <person name="Morgado L.N."/>
            <person name="Niskanen T."/>
            <person name="Noordeloos M.E."/>
            <person name="Ohm R.A."/>
            <person name="Ortiz-Santana B."/>
            <person name="Ovrebo C."/>
            <person name="Racz N."/>
            <person name="Riley R."/>
            <person name="Savchenko A."/>
            <person name="Shiryaev A."/>
            <person name="Soop K."/>
            <person name="Spirin V."/>
            <person name="Szebenyi C."/>
            <person name="Tomsovsky M."/>
            <person name="Tulloss R.E."/>
            <person name="Uehling J."/>
            <person name="Grigoriev I.V."/>
            <person name="Vagvolgyi C."/>
            <person name="Papp T."/>
            <person name="Martin F.M."/>
            <person name="Miettinen O."/>
            <person name="Hibbett D.S."/>
            <person name="Nagy L.G."/>
        </authorList>
    </citation>
    <scope>NUCLEOTIDE SEQUENCE [LARGE SCALE GENOMIC DNA]</scope>
    <source>
        <strain evidence="1 2">NL-1719</strain>
    </source>
</reference>
<keyword evidence="2" id="KW-1185">Reference proteome</keyword>
<proteinExistence type="predicted"/>
<gene>
    <name evidence="1" type="ORF">BDN72DRAFT_834598</name>
</gene>